<protein>
    <submittedName>
        <fullName evidence="1">Uncharacterized protein</fullName>
    </submittedName>
</protein>
<dbReference type="Proteomes" id="UP001228636">
    <property type="component" value="Unassembled WGS sequence"/>
</dbReference>
<accession>A0AAJ1VGT0</accession>
<evidence type="ECO:0000313" key="1">
    <source>
        <dbReference type="EMBL" id="MDN3619629.1"/>
    </source>
</evidence>
<dbReference type="EMBL" id="JAUFQH010000006">
    <property type="protein sequence ID" value="MDN3619629.1"/>
    <property type="molecule type" value="Genomic_DNA"/>
</dbReference>
<dbReference type="AlphaFoldDB" id="A0AAJ1VGT0"/>
<sequence length="107" mass="12110">MDIENIQNQLAAQIVNHHKTWANLLVNLDFGNEASSYWDVTLEPTNISVEVNTNSFTFNNAKFIFDVNVGVSYGDDVQIFTEQISGKGVYQLVENKTINLTKLKIEE</sequence>
<name>A0AAJ1VGT0_9FLAO</name>
<gene>
    <name evidence="1" type="ORF">QWY81_09205</name>
</gene>
<reference evidence="1 2" key="1">
    <citation type="journal article" date="2014" name="Int. J. Syst. Evol. Microbiol.">
        <title>Complete genome sequence of Corynebacterium casei LMG S-19264T (=DSM 44701T), isolated from a smear-ripened cheese.</title>
        <authorList>
            <consortium name="US DOE Joint Genome Institute (JGI-PGF)"/>
            <person name="Walter F."/>
            <person name="Albersmeier A."/>
            <person name="Kalinowski J."/>
            <person name="Ruckert C."/>
        </authorList>
    </citation>
    <scope>NUCLEOTIDE SEQUENCE [LARGE SCALE GENOMIC DNA]</scope>
    <source>
        <strain evidence="1 2">CECT 8670</strain>
    </source>
</reference>
<evidence type="ECO:0000313" key="2">
    <source>
        <dbReference type="Proteomes" id="UP001228636"/>
    </source>
</evidence>
<proteinExistence type="predicted"/>
<dbReference type="RefSeq" id="WP_261973074.1">
    <property type="nucleotide sequence ID" value="NZ_CP103460.1"/>
</dbReference>
<organism evidence="1 2">
    <name type="scientific">Polaribacter sejongensis</name>
    <dbReference type="NCBI Taxonomy" id="985043"/>
    <lineage>
        <taxon>Bacteria</taxon>
        <taxon>Pseudomonadati</taxon>
        <taxon>Bacteroidota</taxon>
        <taxon>Flavobacteriia</taxon>
        <taxon>Flavobacteriales</taxon>
        <taxon>Flavobacteriaceae</taxon>
    </lineage>
</organism>
<comment type="caution">
    <text evidence="1">The sequence shown here is derived from an EMBL/GenBank/DDBJ whole genome shotgun (WGS) entry which is preliminary data.</text>
</comment>